<accession>A0A444X451</accession>
<comment type="caution">
    <text evidence="2">The sequence shown here is derived from an EMBL/GenBank/DDBJ whole genome shotgun (WGS) entry which is preliminary data.</text>
</comment>
<keyword evidence="1" id="KW-0812">Transmembrane</keyword>
<feature type="transmembrane region" description="Helical" evidence="1">
    <location>
        <begin position="28"/>
        <end position="51"/>
    </location>
</feature>
<keyword evidence="3" id="KW-1185">Reference proteome</keyword>
<evidence type="ECO:0000313" key="3">
    <source>
        <dbReference type="Proteomes" id="UP000289738"/>
    </source>
</evidence>
<evidence type="ECO:0000256" key="1">
    <source>
        <dbReference type="SAM" id="Phobius"/>
    </source>
</evidence>
<proteinExistence type="predicted"/>
<keyword evidence="1" id="KW-1133">Transmembrane helix</keyword>
<protein>
    <submittedName>
        <fullName evidence="2">Uncharacterized protein</fullName>
    </submittedName>
</protein>
<evidence type="ECO:0000313" key="2">
    <source>
        <dbReference type="EMBL" id="RYQ84372.1"/>
    </source>
</evidence>
<dbReference type="AlphaFoldDB" id="A0A444X451"/>
<sequence length="145" mass="16808">MTSTINSGVKIKERKFSNESPMQDSNPAILAFLIAYASAAIIEMALIFSVVHKPDFKRLDRFSCWAALDLSTNKISRIVITLVPLVSKCLSIIHSNQCLMRPNKLVFPFYLAYWSSQYFLPQWFWENLPQQHYNPTNTTNHQFFN</sequence>
<organism evidence="2 3">
    <name type="scientific">Arachis hypogaea</name>
    <name type="common">Peanut</name>
    <dbReference type="NCBI Taxonomy" id="3818"/>
    <lineage>
        <taxon>Eukaryota</taxon>
        <taxon>Viridiplantae</taxon>
        <taxon>Streptophyta</taxon>
        <taxon>Embryophyta</taxon>
        <taxon>Tracheophyta</taxon>
        <taxon>Spermatophyta</taxon>
        <taxon>Magnoliopsida</taxon>
        <taxon>eudicotyledons</taxon>
        <taxon>Gunneridae</taxon>
        <taxon>Pentapetalae</taxon>
        <taxon>rosids</taxon>
        <taxon>fabids</taxon>
        <taxon>Fabales</taxon>
        <taxon>Fabaceae</taxon>
        <taxon>Papilionoideae</taxon>
        <taxon>50 kb inversion clade</taxon>
        <taxon>dalbergioids sensu lato</taxon>
        <taxon>Dalbergieae</taxon>
        <taxon>Pterocarpus clade</taxon>
        <taxon>Arachis</taxon>
    </lineage>
</organism>
<name>A0A444X451_ARAHY</name>
<gene>
    <name evidence="2" type="ORF">Ahy_B10g103621</name>
</gene>
<dbReference type="Proteomes" id="UP000289738">
    <property type="component" value="Chromosome B10"/>
</dbReference>
<reference evidence="2 3" key="1">
    <citation type="submission" date="2019-01" db="EMBL/GenBank/DDBJ databases">
        <title>Sequencing of cultivated peanut Arachis hypogaea provides insights into genome evolution and oil improvement.</title>
        <authorList>
            <person name="Chen X."/>
        </authorList>
    </citation>
    <scope>NUCLEOTIDE SEQUENCE [LARGE SCALE GENOMIC DNA]</scope>
    <source>
        <strain evidence="3">cv. Fuhuasheng</strain>
        <tissue evidence="2">Leaves</tissue>
    </source>
</reference>
<keyword evidence="1" id="KW-0472">Membrane</keyword>
<dbReference type="EMBL" id="SDMP01000020">
    <property type="protein sequence ID" value="RYQ84372.1"/>
    <property type="molecule type" value="Genomic_DNA"/>
</dbReference>